<keyword evidence="1" id="KW-1133">Transmembrane helix</keyword>
<feature type="transmembrane region" description="Helical" evidence="1">
    <location>
        <begin position="48"/>
        <end position="68"/>
    </location>
</feature>
<keyword evidence="3" id="KW-1185">Reference proteome</keyword>
<keyword evidence="1" id="KW-0812">Transmembrane</keyword>
<dbReference type="AlphaFoldDB" id="A0A369JGP0"/>
<gene>
    <name evidence="2" type="ORF">Hypma_000746</name>
</gene>
<dbReference type="InParanoid" id="A0A369JGP0"/>
<evidence type="ECO:0000313" key="2">
    <source>
        <dbReference type="EMBL" id="RDB17986.1"/>
    </source>
</evidence>
<organism evidence="2 3">
    <name type="scientific">Hypsizygus marmoreus</name>
    <name type="common">White beech mushroom</name>
    <name type="synonym">Agaricus marmoreus</name>
    <dbReference type="NCBI Taxonomy" id="39966"/>
    <lineage>
        <taxon>Eukaryota</taxon>
        <taxon>Fungi</taxon>
        <taxon>Dikarya</taxon>
        <taxon>Basidiomycota</taxon>
        <taxon>Agaricomycotina</taxon>
        <taxon>Agaricomycetes</taxon>
        <taxon>Agaricomycetidae</taxon>
        <taxon>Agaricales</taxon>
        <taxon>Tricholomatineae</taxon>
        <taxon>Lyophyllaceae</taxon>
        <taxon>Hypsizygus</taxon>
    </lineage>
</organism>
<comment type="caution">
    <text evidence="2">The sequence shown here is derived from an EMBL/GenBank/DDBJ whole genome shotgun (WGS) entry which is preliminary data.</text>
</comment>
<evidence type="ECO:0000256" key="1">
    <source>
        <dbReference type="SAM" id="Phobius"/>
    </source>
</evidence>
<reference evidence="2" key="1">
    <citation type="submission" date="2018-04" db="EMBL/GenBank/DDBJ databases">
        <title>Whole genome sequencing of Hypsizygus marmoreus.</title>
        <authorList>
            <person name="Choi I.-G."/>
            <person name="Min B."/>
            <person name="Kim J.-G."/>
            <person name="Kim S."/>
            <person name="Oh Y.-L."/>
            <person name="Kong W.-S."/>
            <person name="Park H."/>
            <person name="Jeong J."/>
            <person name="Song E.-S."/>
        </authorList>
    </citation>
    <scope>NUCLEOTIDE SEQUENCE [LARGE SCALE GENOMIC DNA]</scope>
    <source>
        <strain evidence="2">51987-8</strain>
    </source>
</reference>
<evidence type="ECO:0008006" key="4">
    <source>
        <dbReference type="Google" id="ProtNLM"/>
    </source>
</evidence>
<name>A0A369JGP0_HYPMA</name>
<feature type="transmembrane region" description="Helical" evidence="1">
    <location>
        <begin position="88"/>
        <end position="110"/>
    </location>
</feature>
<dbReference type="OrthoDB" id="3358048at2759"/>
<dbReference type="EMBL" id="LUEZ02000107">
    <property type="protein sequence ID" value="RDB17986.1"/>
    <property type="molecule type" value="Genomic_DNA"/>
</dbReference>
<protein>
    <recommendedName>
        <fullName evidence="4">Transmembrane protein</fullName>
    </recommendedName>
</protein>
<accession>A0A369JGP0</accession>
<proteinExistence type="predicted"/>
<keyword evidence="1" id="KW-0472">Membrane</keyword>
<evidence type="ECO:0000313" key="3">
    <source>
        <dbReference type="Proteomes" id="UP000076154"/>
    </source>
</evidence>
<sequence length="193" mass="22163">MDTLRRRVPFKSSDLDDAEEDIHILDEQEQENLIQSLKETNITSNKRYLFALRAILVLSLFLQILSFYENPLLVMVPLATPGPNHSLPLPKMFTLLSIVLHTNLVVFVFLDDIRNRFQLSDADFHPLSFQLSYVLAAVAPTLSLFLRRPWQSTIWWTLTELVVFTVQTVMELINEGNESISELEAMRYVAPGA</sequence>
<dbReference type="Proteomes" id="UP000076154">
    <property type="component" value="Unassembled WGS sequence"/>
</dbReference>